<protein>
    <recommendedName>
        <fullName evidence="4">C2H2-type domain-containing protein</fullName>
    </recommendedName>
</protein>
<evidence type="ECO:0000313" key="2">
    <source>
        <dbReference type="EMBL" id="KAK8166993.1"/>
    </source>
</evidence>
<name>A0ABR1XUS9_9PEZI</name>
<evidence type="ECO:0000313" key="3">
    <source>
        <dbReference type="Proteomes" id="UP001456524"/>
    </source>
</evidence>
<evidence type="ECO:0000256" key="1">
    <source>
        <dbReference type="SAM" id="MobiDB-lite"/>
    </source>
</evidence>
<reference evidence="2 3" key="1">
    <citation type="journal article" date="2022" name="G3 (Bethesda)">
        <title>Enemy or ally: a genomic approach to elucidate the lifestyle of Phyllosticta citrichinaensis.</title>
        <authorList>
            <person name="Buijs V.A."/>
            <person name="Groenewald J.Z."/>
            <person name="Haridas S."/>
            <person name="LaButti K.M."/>
            <person name="Lipzen A."/>
            <person name="Martin F.M."/>
            <person name="Barry K."/>
            <person name="Grigoriev I.V."/>
            <person name="Crous P.W."/>
            <person name="Seidl M.F."/>
        </authorList>
    </citation>
    <scope>NUCLEOTIDE SEQUENCE [LARGE SCALE GENOMIC DNA]</scope>
    <source>
        <strain evidence="2 3">CBS 129764</strain>
    </source>
</reference>
<feature type="compositionally biased region" description="Basic and acidic residues" evidence="1">
    <location>
        <begin position="104"/>
        <end position="118"/>
    </location>
</feature>
<feature type="compositionally biased region" description="Basic and acidic residues" evidence="1">
    <location>
        <begin position="55"/>
        <end position="71"/>
    </location>
</feature>
<organism evidence="2 3">
    <name type="scientific">Phyllosticta citrichinensis</name>
    <dbReference type="NCBI Taxonomy" id="1130410"/>
    <lineage>
        <taxon>Eukaryota</taxon>
        <taxon>Fungi</taxon>
        <taxon>Dikarya</taxon>
        <taxon>Ascomycota</taxon>
        <taxon>Pezizomycotina</taxon>
        <taxon>Dothideomycetes</taxon>
        <taxon>Dothideomycetes incertae sedis</taxon>
        <taxon>Botryosphaeriales</taxon>
        <taxon>Phyllostictaceae</taxon>
        <taxon>Phyllosticta</taxon>
    </lineage>
</organism>
<keyword evidence="3" id="KW-1185">Reference proteome</keyword>
<sequence>MDHEEPIEHAIEDADASRVRSILRTLCKQTPEAREVVESRLVVEESEVPNLHFHTPSDEKFRGSARTETRLGADSATTDAPPPKRMRVDLLDILNDSNQNNTSEKPDVAKEPPRKLDAELNGTGGKKRARYAICEHCKAEFDVTLNRPDACVWHHGKPGTPRDAARRLQCRKEFDLKCQEHEACKYHDGKLEALPEFWENVDNDSCHGDPHYDEFLKEDLPEGYGYECCQGDARSQGCRVGRHKENDDYRPEKKKRDYHWRR</sequence>
<dbReference type="PANTHER" id="PTHR38167:SF1">
    <property type="entry name" value="C2H2-TYPE DOMAIN-CONTAINING PROTEIN"/>
    <property type="match status" value="1"/>
</dbReference>
<feature type="region of interest" description="Disordered" evidence="1">
    <location>
        <begin position="232"/>
        <end position="262"/>
    </location>
</feature>
<dbReference type="EMBL" id="JBBWUH010000005">
    <property type="protein sequence ID" value="KAK8166993.1"/>
    <property type="molecule type" value="Genomic_DNA"/>
</dbReference>
<accession>A0ABR1XUS9</accession>
<proteinExistence type="predicted"/>
<dbReference type="PANTHER" id="PTHR38167">
    <property type="entry name" value="C2H2-TYPE DOMAIN-CONTAINING PROTEIN"/>
    <property type="match status" value="1"/>
</dbReference>
<gene>
    <name evidence="2" type="ORF">IWX90DRAFT_504015</name>
</gene>
<feature type="compositionally biased region" description="Basic and acidic residues" evidence="1">
    <location>
        <begin position="243"/>
        <end position="255"/>
    </location>
</feature>
<dbReference type="Proteomes" id="UP001456524">
    <property type="component" value="Unassembled WGS sequence"/>
</dbReference>
<evidence type="ECO:0008006" key="4">
    <source>
        <dbReference type="Google" id="ProtNLM"/>
    </source>
</evidence>
<comment type="caution">
    <text evidence="2">The sequence shown here is derived from an EMBL/GenBank/DDBJ whole genome shotgun (WGS) entry which is preliminary data.</text>
</comment>
<feature type="region of interest" description="Disordered" evidence="1">
    <location>
        <begin position="50"/>
        <end position="122"/>
    </location>
</feature>